<dbReference type="GO" id="GO:0006509">
    <property type="term" value="P:membrane protein ectodomain proteolysis"/>
    <property type="evidence" value="ECO:0007669"/>
    <property type="project" value="TreeGrafter"/>
</dbReference>
<feature type="transmembrane region" description="Helical" evidence="1">
    <location>
        <begin position="83"/>
        <end position="107"/>
    </location>
</feature>
<dbReference type="GO" id="GO:0042500">
    <property type="term" value="F:aspartic endopeptidase activity, intramembrane cleaving"/>
    <property type="evidence" value="ECO:0007669"/>
    <property type="project" value="InterPro"/>
</dbReference>
<dbReference type="Pfam" id="PF01080">
    <property type="entry name" value="Presenilin"/>
    <property type="match status" value="1"/>
</dbReference>
<dbReference type="GO" id="GO:0016485">
    <property type="term" value="P:protein processing"/>
    <property type="evidence" value="ECO:0007669"/>
    <property type="project" value="InterPro"/>
</dbReference>
<keyword evidence="1" id="KW-0812">Transmembrane</keyword>
<sequence>MPPERVIDFKATMGSLLLVALVSVLSALFGAVLSAADVRALGFPFYSENSLESALANSLVFLGLVLLGTLFMLLIIRARRRPLLPVVMAVAVFLSFWGILELFIAYVLPVPDALMPVAELLSLAVAAFTAILIVKPVSILLLDALLIVYGSMAGALFYSVLPPWSVASVAAVLAIYDLYSVFRGPLKRILESAVSEGSQPSVPNQLRGAVVYVGGLALGMGDVLIYSMLSPLYYLYPSPSIARWALGVMMLLVGFLCTLRMLRRRRFMPALPLPVLMSITVYFAYLVFVGG</sequence>
<dbReference type="InParanoid" id="A0A7L9FI19"/>
<keyword evidence="3" id="KW-1185">Reference proteome</keyword>
<evidence type="ECO:0000313" key="3">
    <source>
        <dbReference type="Proteomes" id="UP000594121"/>
    </source>
</evidence>
<keyword evidence="1" id="KW-1133">Transmembrane helix</keyword>
<dbReference type="RefSeq" id="WP_192819450.1">
    <property type="nucleotide sequence ID" value="NZ_CP062310.1"/>
</dbReference>
<feature type="transmembrane region" description="Helical" evidence="1">
    <location>
        <begin position="209"/>
        <end position="229"/>
    </location>
</feature>
<protein>
    <recommendedName>
        <fullName evidence="4">Presenilin</fullName>
    </recommendedName>
</protein>
<dbReference type="InterPro" id="IPR001108">
    <property type="entry name" value="Peptidase_A22A"/>
</dbReference>
<dbReference type="GeneID" id="59148866"/>
<dbReference type="EMBL" id="CP062310">
    <property type="protein sequence ID" value="QOJ79478.1"/>
    <property type="molecule type" value="Genomic_DNA"/>
</dbReference>
<name>A0A7L9FI19_9CREN</name>
<dbReference type="InterPro" id="IPR042524">
    <property type="entry name" value="Presenilin_C"/>
</dbReference>
<dbReference type="Gene3D" id="1.10.472.100">
    <property type="entry name" value="Presenilin"/>
    <property type="match status" value="1"/>
</dbReference>
<feature type="transmembrane region" description="Helical" evidence="1">
    <location>
        <begin position="58"/>
        <end position="76"/>
    </location>
</feature>
<reference evidence="2 3" key="1">
    <citation type="submission" date="2020-10" db="EMBL/GenBank/DDBJ databases">
        <title>Thermofilum lucidum 3507LT sp. nov. a novel member of Thermofilaceae family isolated from Chile hot spring, and proposal of description order Thermofilales.</title>
        <authorList>
            <person name="Zayulina K.S."/>
            <person name="Elcheninov A.G."/>
            <person name="Toshchakov S.V."/>
            <person name="Kublanov I.V."/>
        </authorList>
    </citation>
    <scope>NUCLEOTIDE SEQUENCE [LARGE SCALE GENOMIC DNA]</scope>
    <source>
        <strain evidence="2 3">3507LT</strain>
    </source>
</reference>
<dbReference type="KEGG" id="thel:IG193_03180"/>
<feature type="transmembrane region" description="Helical" evidence="1">
    <location>
        <begin position="164"/>
        <end position="182"/>
    </location>
</feature>
<dbReference type="AlphaFoldDB" id="A0A7L9FI19"/>
<accession>A0A7L9FI19</accession>
<feature type="transmembrane region" description="Helical" evidence="1">
    <location>
        <begin position="140"/>
        <end position="158"/>
    </location>
</feature>
<organism evidence="2 3">
    <name type="scientific">Infirmifilum lucidum</name>
    <dbReference type="NCBI Taxonomy" id="2776706"/>
    <lineage>
        <taxon>Archaea</taxon>
        <taxon>Thermoproteota</taxon>
        <taxon>Thermoprotei</taxon>
        <taxon>Thermofilales</taxon>
        <taxon>Thermofilaceae</taxon>
        <taxon>Infirmifilum</taxon>
    </lineage>
</organism>
<dbReference type="PANTHER" id="PTHR10202">
    <property type="entry name" value="PRESENILIN"/>
    <property type="match status" value="1"/>
</dbReference>
<dbReference type="Proteomes" id="UP000594121">
    <property type="component" value="Chromosome"/>
</dbReference>
<feature type="transmembrane region" description="Helical" evidence="1">
    <location>
        <begin position="271"/>
        <end position="288"/>
    </location>
</feature>
<dbReference type="PANTHER" id="PTHR10202:SF13">
    <property type="entry name" value="PRESENILIN HOMOLOG"/>
    <property type="match status" value="1"/>
</dbReference>
<evidence type="ECO:0008006" key="4">
    <source>
        <dbReference type="Google" id="ProtNLM"/>
    </source>
</evidence>
<proteinExistence type="predicted"/>
<evidence type="ECO:0000313" key="2">
    <source>
        <dbReference type="EMBL" id="QOJ79478.1"/>
    </source>
</evidence>
<feature type="transmembrane region" description="Helical" evidence="1">
    <location>
        <begin position="113"/>
        <end position="133"/>
    </location>
</feature>
<feature type="transmembrane region" description="Helical" evidence="1">
    <location>
        <begin position="241"/>
        <end position="259"/>
    </location>
</feature>
<evidence type="ECO:0000256" key="1">
    <source>
        <dbReference type="SAM" id="Phobius"/>
    </source>
</evidence>
<keyword evidence="1" id="KW-0472">Membrane</keyword>
<gene>
    <name evidence="2" type="ORF">IG193_03180</name>
</gene>
<dbReference type="GO" id="GO:0070765">
    <property type="term" value="C:gamma-secretase complex"/>
    <property type="evidence" value="ECO:0007669"/>
    <property type="project" value="TreeGrafter"/>
</dbReference>